<dbReference type="AlphaFoldDB" id="X1EQR7"/>
<organism evidence="1">
    <name type="scientific">marine sediment metagenome</name>
    <dbReference type="NCBI Taxonomy" id="412755"/>
    <lineage>
        <taxon>unclassified sequences</taxon>
        <taxon>metagenomes</taxon>
        <taxon>ecological metagenomes</taxon>
    </lineage>
</organism>
<evidence type="ECO:0000313" key="1">
    <source>
        <dbReference type="EMBL" id="GAH35741.1"/>
    </source>
</evidence>
<proteinExistence type="predicted"/>
<reference evidence="1" key="1">
    <citation type="journal article" date="2014" name="Front. Microbiol.">
        <title>High frequency of phylogenetically diverse reductive dehalogenase-homologous genes in deep subseafloor sedimentary metagenomes.</title>
        <authorList>
            <person name="Kawai M."/>
            <person name="Futagami T."/>
            <person name="Toyoda A."/>
            <person name="Takaki Y."/>
            <person name="Nishi S."/>
            <person name="Hori S."/>
            <person name="Arai W."/>
            <person name="Tsubouchi T."/>
            <person name="Morono Y."/>
            <person name="Uchiyama I."/>
            <person name="Ito T."/>
            <person name="Fujiyama A."/>
            <person name="Inagaki F."/>
            <person name="Takami H."/>
        </authorList>
    </citation>
    <scope>NUCLEOTIDE SEQUENCE</scope>
    <source>
        <strain evidence="1">Expedition CK06-06</strain>
    </source>
</reference>
<name>X1EQR7_9ZZZZ</name>
<dbReference type="EMBL" id="BARU01011993">
    <property type="protein sequence ID" value="GAH35741.1"/>
    <property type="molecule type" value="Genomic_DNA"/>
</dbReference>
<gene>
    <name evidence="1" type="ORF">S03H2_22307</name>
</gene>
<protein>
    <submittedName>
        <fullName evidence="1">Uncharacterized protein</fullName>
    </submittedName>
</protein>
<accession>X1EQR7</accession>
<comment type="caution">
    <text evidence="1">The sequence shown here is derived from an EMBL/GenBank/DDBJ whole genome shotgun (WGS) entry which is preliminary data.</text>
</comment>
<sequence>MIKITSNKYIVINRPNSTVNGRNGFIIPIYLIKILPMRYKKGEISLDQYFHHLKLLINPLKEKSSFLDYTVI</sequence>